<dbReference type="EMBL" id="JADFUA010000001">
    <property type="protein sequence ID" value="MBE9608235.1"/>
    <property type="molecule type" value="Genomic_DNA"/>
</dbReference>
<sequence length="146" mass="16458">MAETSNLDQDILDDLAHYTHHGLQLIGVDENSPPEQIVRSITEYVRELKTRGDVPQEDDVLGLGILLGQQYVRGFAWRWARVVWDGDADNDAIGVLPQDDSLFINPMWWMNDTVSTDRSTNFMLNYNMVAANKIPPATPGEAMGFH</sequence>
<evidence type="ECO:0000313" key="2">
    <source>
        <dbReference type="Proteomes" id="UP000604481"/>
    </source>
</evidence>
<comment type="caution">
    <text evidence="1">The sequence shown here is derived from an EMBL/GenBank/DDBJ whole genome shotgun (WGS) entry which is preliminary data.</text>
</comment>
<accession>A0A8J7FHD7</accession>
<gene>
    <name evidence="1" type="ORF">INR99_02630</name>
</gene>
<keyword evidence="2" id="KW-1185">Reference proteome</keyword>
<name>A0A8J7FHD7_9NEIS</name>
<protein>
    <submittedName>
        <fullName evidence="1">Uncharacterized protein</fullName>
    </submittedName>
</protein>
<proteinExistence type="predicted"/>
<dbReference type="AlphaFoldDB" id="A0A8J7FHD7"/>
<organism evidence="1 2">
    <name type="scientific">Chitinilyticum piscinae</name>
    <dbReference type="NCBI Taxonomy" id="2866724"/>
    <lineage>
        <taxon>Bacteria</taxon>
        <taxon>Pseudomonadati</taxon>
        <taxon>Pseudomonadota</taxon>
        <taxon>Betaproteobacteria</taxon>
        <taxon>Neisseriales</taxon>
        <taxon>Chitinibacteraceae</taxon>
        <taxon>Chitinilyticum</taxon>
    </lineage>
</organism>
<dbReference type="RefSeq" id="WP_194114732.1">
    <property type="nucleotide sequence ID" value="NZ_JADFUA010000001.1"/>
</dbReference>
<reference evidence="1 2" key="1">
    <citation type="submission" date="2020-10" db="EMBL/GenBank/DDBJ databases">
        <title>The genome sequence of Chitinilyticum litopenaei 4Y14.</title>
        <authorList>
            <person name="Liu Y."/>
        </authorList>
    </citation>
    <scope>NUCLEOTIDE SEQUENCE [LARGE SCALE GENOMIC DNA]</scope>
    <source>
        <strain evidence="1 2">4Y14</strain>
    </source>
</reference>
<evidence type="ECO:0000313" key="1">
    <source>
        <dbReference type="EMBL" id="MBE9608235.1"/>
    </source>
</evidence>
<dbReference type="Proteomes" id="UP000604481">
    <property type="component" value="Unassembled WGS sequence"/>
</dbReference>